<organism evidence="1 2">
    <name type="scientific">Paramecium bursaria Chlorella virus MT325</name>
    <name type="common">PBCV-MT325</name>
    <dbReference type="NCBI Taxonomy" id="346932"/>
    <lineage>
        <taxon>Viruses</taxon>
        <taxon>Varidnaviria</taxon>
        <taxon>Bamfordvirae</taxon>
        <taxon>Nucleocytoviricota</taxon>
        <taxon>Megaviricetes</taxon>
        <taxon>Algavirales</taxon>
        <taxon>Phycodnaviridae</taxon>
        <taxon>Chlorovirus</taxon>
        <taxon>Chlorovirus conductrix</taxon>
        <taxon>Paramecium bursaria Chlorella virus A1</taxon>
    </lineage>
</organism>
<organismHost>
    <name type="scientific">Paramecium bursaria</name>
    <dbReference type="NCBI Taxonomy" id="74790"/>
</organismHost>
<accession>A7ITE0</accession>
<protein>
    <submittedName>
        <fullName evidence="1">Uncharacterized protein m060L</fullName>
    </submittedName>
</protein>
<reference evidence="1 2" key="1">
    <citation type="journal article" date="2007" name="Virology">
        <title>Sequence and annotation of the 314-kb MT325 and the 321-kb FR483 viruses that infect Chlorella Pbi.</title>
        <authorList>
            <person name="Fitzgerald L.A."/>
            <person name="Graves M.V."/>
            <person name="Li X."/>
            <person name="Feldblyum T."/>
            <person name="Hartigan J."/>
            <person name="Van Etten J.L."/>
        </authorList>
    </citation>
    <scope>NUCLEOTIDE SEQUENCE [LARGE SCALE GENOMIC DNA]</scope>
    <source>
        <strain evidence="1 2">MT325</strain>
    </source>
</reference>
<gene>
    <name evidence="1" type="primary">m060L</name>
    <name evidence="1" type="ORF">MT325_m060L</name>
</gene>
<dbReference type="EMBL" id="DQ491001">
    <property type="protein sequence ID" value="ABT13614.1"/>
    <property type="molecule type" value="Genomic_DNA"/>
</dbReference>
<proteinExistence type="predicted"/>
<sequence>MIIQYDLHIKCVIPVCDHQYLHVAYLLASHLGESDNVIHVVSSRSIKYSGRCRSGCGYRIASINNWHLTSEVAHCH</sequence>
<evidence type="ECO:0000313" key="1">
    <source>
        <dbReference type="EMBL" id="ABT13614.1"/>
    </source>
</evidence>
<name>A7ITE0_PBCVM</name>
<dbReference type="Proteomes" id="UP000246715">
    <property type="component" value="Segment"/>
</dbReference>
<evidence type="ECO:0000313" key="2">
    <source>
        <dbReference type="Proteomes" id="UP000246715"/>
    </source>
</evidence>